<keyword evidence="6" id="KW-1185">Reference proteome</keyword>
<dbReference type="InterPro" id="IPR017896">
    <property type="entry name" value="4Fe4S_Fe-S-bd"/>
</dbReference>
<sequence length="373" mass="43053">MDVREMKHGEKVSLLGFGCMRFPLNMDGSICECEAEAMLDKAIAHGVNYIDTAYPYHNGDSEPFVGRVLKKYDRSSFYLATKLPMFKIETLDDAKRIFEEQLQRLDVDNVDFYLLHAMNKDTWEKAKALGVLEYLDDLKETGKIRNLGFSFHDEYEVFKEMIDARDWDFCQIQYNYIDRNVQAGDQGYALCAKKQIPMVIMEPVKGGNLAVLPEDIAEILKKKRPNDSISSWALRWVASHSNVRVILSGMSTMQQVEDNLHTFDQLEQLNEEEEQLIEKVANMILERTKNGCTACKYCMPCPFGIDIPGNFKIWNEYAKYSNKDATKKKLDAMAREARFDQCKKCGRCEGLCPQHIAIRDDLEQMKKDLAFFK</sequence>
<evidence type="ECO:0000256" key="1">
    <source>
        <dbReference type="ARBA" id="ARBA00022723"/>
    </source>
</evidence>
<dbReference type="InterPro" id="IPR053135">
    <property type="entry name" value="AKR2_Oxidoreductase"/>
</dbReference>
<dbReference type="InterPro" id="IPR017900">
    <property type="entry name" value="4Fe4S_Fe_S_CS"/>
</dbReference>
<dbReference type="GO" id="GO:0046872">
    <property type="term" value="F:metal ion binding"/>
    <property type="evidence" value="ECO:0007669"/>
    <property type="project" value="UniProtKB-KW"/>
</dbReference>
<evidence type="ECO:0000256" key="2">
    <source>
        <dbReference type="ARBA" id="ARBA00023004"/>
    </source>
</evidence>
<dbReference type="Gene3D" id="1.10.1060.10">
    <property type="entry name" value="Alpha-helical ferredoxin"/>
    <property type="match status" value="1"/>
</dbReference>
<name>A0A7G9GMT0_9FIRM</name>
<dbReference type="PROSITE" id="PS51379">
    <property type="entry name" value="4FE4S_FER_2"/>
    <property type="match status" value="1"/>
</dbReference>
<accession>A0A7G9GMT0</accession>
<dbReference type="PROSITE" id="PS00198">
    <property type="entry name" value="4FE4S_FER_1"/>
    <property type="match status" value="1"/>
</dbReference>
<dbReference type="SUPFAM" id="SSF51430">
    <property type="entry name" value="NAD(P)-linked oxidoreductase"/>
    <property type="match status" value="1"/>
</dbReference>
<dbReference type="RefSeq" id="WP_117455071.1">
    <property type="nucleotide sequence ID" value="NZ_CP060636.1"/>
</dbReference>
<keyword evidence="3" id="KW-0411">Iron-sulfur</keyword>
<reference evidence="5 6" key="1">
    <citation type="submission" date="2020-08" db="EMBL/GenBank/DDBJ databases">
        <authorList>
            <person name="Liu C."/>
            <person name="Sun Q."/>
        </authorList>
    </citation>
    <scope>NUCLEOTIDE SEQUENCE [LARGE SCALE GENOMIC DNA]</scope>
    <source>
        <strain evidence="5 6">NSJ-61</strain>
    </source>
</reference>
<dbReference type="InterPro" id="IPR023210">
    <property type="entry name" value="NADP_OxRdtase_dom"/>
</dbReference>
<dbReference type="GO" id="GO:0051536">
    <property type="term" value="F:iron-sulfur cluster binding"/>
    <property type="evidence" value="ECO:0007669"/>
    <property type="project" value="UniProtKB-KW"/>
</dbReference>
<dbReference type="Pfam" id="PF00248">
    <property type="entry name" value="Aldo_ket_red"/>
    <property type="match status" value="1"/>
</dbReference>
<dbReference type="Gene3D" id="3.20.20.100">
    <property type="entry name" value="NADP-dependent oxidoreductase domain"/>
    <property type="match status" value="1"/>
</dbReference>
<evidence type="ECO:0000259" key="4">
    <source>
        <dbReference type="PROSITE" id="PS51379"/>
    </source>
</evidence>
<keyword evidence="1" id="KW-0479">Metal-binding</keyword>
<dbReference type="Proteomes" id="UP000515856">
    <property type="component" value="Chromosome"/>
</dbReference>
<keyword evidence="2" id="KW-0408">Iron</keyword>
<evidence type="ECO:0000256" key="3">
    <source>
        <dbReference type="ARBA" id="ARBA00023014"/>
    </source>
</evidence>
<feature type="domain" description="4Fe-4S ferredoxin-type" evidence="4">
    <location>
        <begin position="333"/>
        <end position="361"/>
    </location>
</feature>
<dbReference type="InterPro" id="IPR036812">
    <property type="entry name" value="NAD(P)_OxRdtase_dom_sf"/>
</dbReference>
<dbReference type="KEGG" id="ehn:H9Q80_18005"/>
<dbReference type="Pfam" id="PF13187">
    <property type="entry name" value="Fer4_9"/>
    <property type="match status" value="1"/>
</dbReference>
<dbReference type="AlphaFoldDB" id="A0A7G9GMT0"/>
<proteinExistence type="predicted"/>
<dbReference type="SUPFAM" id="SSF54862">
    <property type="entry name" value="4Fe-4S ferredoxins"/>
    <property type="match status" value="1"/>
</dbReference>
<dbReference type="PANTHER" id="PTHR43312:SF2">
    <property type="entry name" value="OXIDOREDUCTASE"/>
    <property type="match status" value="1"/>
</dbReference>
<evidence type="ECO:0000313" key="6">
    <source>
        <dbReference type="Proteomes" id="UP000515856"/>
    </source>
</evidence>
<gene>
    <name evidence="5" type="ORF">H9Q80_18005</name>
</gene>
<organism evidence="5 6">
    <name type="scientific">[Eubacterium] hominis</name>
    <dbReference type="NCBI Taxonomy" id="2764325"/>
    <lineage>
        <taxon>Bacteria</taxon>
        <taxon>Bacillati</taxon>
        <taxon>Bacillota</taxon>
        <taxon>Erysipelotrichia</taxon>
        <taxon>Erysipelotrichales</taxon>
        <taxon>Erysipelotrichaceae</taxon>
        <taxon>Amedibacillus</taxon>
    </lineage>
</organism>
<dbReference type="PANTHER" id="PTHR43312">
    <property type="entry name" value="D-THREO-ALDOSE 1-DEHYDROGENASE"/>
    <property type="match status" value="1"/>
</dbReference>
<evidence type="ECO:0000313" key="5">
    <source>
        <dbReference type="EMBL" id="QNM12112.1"/>
    </source>
</evidence>
<dbReference type="CDD" id="cd19096">
    <property type="entry name" value="AKR_Fe-S_oxidoreductase"/>
    <property type="match status" value="1"/>
</dbReference>
<dbReference type="EMBL" id="CP060636">
    <property type="protein sequence ID" value="QNM12112.1"/>
    <property type="molecule type" value="Genomic_DNA"/>
</dbReference>
<dbReference type="InterPro" id="IPR009051">
    <property type="entry name" value="Helical_ferredxn"/>
</dbReference>
<protein>
    <submittedName>
        <fullName evidence="5">Aldo/keto reductase</fullName>
    </submittedName>
</protein>